<dbReference type="AlphaFoldDB" id="A0A075H0J6"/>
<dbReference type="PROSITE" id="PS50072">
    <property type="entry name" value="CSA_PPIASE_2"/>
    <property type="match status" value="1"/>
</dbReference>
<feature type="region of interest" description="Disordered" evidence="4">
    <location>
        <begin position="97"/>
        <end position="123"/>
    </location>
</feature>
<protein>
    <recommendedName>
        <fullName evidence="1">peptidylprolyl isomerase</fullName>
        <ecNumber evidence="1">5.2.1.8</ecNumber>
    </recommendedName>
</protein>
<dbReference type="SUPFAM" id="SSF50891">
    <property type="entry name" value="Cyclophilin-like"/>
    <property type="match status" value="1"/>
</dbReference>
<accession>A0A075H0J6</accession>
<evidence type="ECO:0000256" key="2">
    <source>
        <dbReference type="ARBA" id="ARBA00023110"/>
    </source>
</evidence>
<dbReference type="PANTHER" id="PTHR45625:SF4">
    <property type="entry name" value="PEPTIDYLPROLYL ISOMERASE DOMAIN AND WD REPEAT-CONTAINING PROTEIN 1"/>
    <property type="match status" value="1"/>
</dbReference>
<gene>
    <name evidence="7" type="primary">PPIB</name>
    <name evidence="7" type="synonym">ppiB</name>
</gene>
<proteinExistence type="predicted"/>
<keyword evidence="5" id="KW-1133">Transmembrane helix</keyword>
<dbReference type="InterPro" id="IPR044666">
    <property type="entry name" value="Cyclophilin_A-like"/>
</dbReference>
<dbReference type="PANTHER" id="PTHR45625">
    <property type="entry name" value="PEPTIDYL-PROLYL CIS-TRANS ISOMERASE-RELATED"/>
    <property type="match status" value="1"/>
</dbReference>
<dbReference type="CDD" id="cd00317">
    <property type="entry name" value="cyclophilin"/>
    <property type="match status" value="1"/>
</dbReference>
<evidence type="ECO:0000256" key="3">
    <source>
        <dbReference type="ARBA" id="ARBA00023235"/>
    </source>
</evidence>
<name>A0A075H0J6_9ARCH</name>
<feature type="domain" description="PPIase cyclophilin-type" evidence="6">
    <location>
        <begin position="46"/>
        <end position="201"/>
    </location>
</feature>
<dbReference type="PRINTS" id="PR00153">
    <property type="entry name" value="CSAPPISMRASE"/>
</dbReference>
<dbReference type="InterPro" id="IPR002130">
    <property type="entry name" value="Cyclophilin-type_PPIase_dom"/>
</dbReference>
<dbReference type="GO" id="GO:0003755">
    <property type="term" value="F:peptidyl-prolyl cis-trans isomerase activity"/>
    <property type="evidence" value="ECO:0007669"/>
    <property type="project" value="UniProtKB-KW"/>
</dbReference>
<keyword evidence="5" id="KW-0812">Transmembrane</keyword>
<keyword evidence="3 7" id="KW-0413">Isomerase</keyword>
<dbReference type="Pfam" id="PF00160">
    <property type="entry name" value="Pro_isomerase"/>
    <property type="match status" value="1"/>
</dbReference>
<reference evidence="7" key="1">
    <citation type="journal article" date="2014" name="Genome Biol. Evol.">
        <title>Pangenome evidence for extensive interdomain horizontal transfer affecting lineage core and shell genes in uncultured planktonic thaumarchaeota and euryarchaeota.</title>
        <authorList>
            <person name="Deschamps P."/>
            <person name="Zivanovic Y."/>
            <person name="Moreira D."/>
            <person name="Rodriguez-Valera F."/>
            <person name="Lopez-Garcia P."/>
        </authorList>
    </citation>
    <scope>NUCLEOTIDE SEQUENCE</scope>
</reference>
<evidence type="ECO:0000256" key="5">
    <source>
        <dbReference type="SAM" id="Phobius"/>
    </source>
</evidence>
<keyword evidence="2" id="KW-0697">Rotamase</keyword>
<evidence type="ECO:0000256" key="1">
    <source>
        <dbReference type="ARBA" id="ARBA00013194"/>
    </source>
</evidence>
<evidence type="ECO:0000259" key="6">
    <source>
        <dbReference type="PROSITE" id="PS50072"/>
    </source>
</evidence>
<evidence type="ECO:0000256" key="4">
    <source>
        <dbReference type="SAM" id="MobiDB-lite"/>
    </source>
</evidence>
<organism evidence="7">
    <name type="scientific">uncultured marine thaumarchaeote KM3_26_F01</name>
    <dbReference type="NCBI Taxonomy" id="1456108"/>
    <lineage>
        <taxon>Archaea</taxon>
        <taxon>Nitrososphaerota</taxon>
        <taxon>environmental samples</taxon>
    </lineage>
</organism>
<dbReference type="EMBL" id="KF900819">
    <property type="protein sequence ID" value="AIF08052.1"/>
    <property type="molecule type" value="Genomic_DNA"/>
</dbReference>
<dbReference type="GO" id="GO:0006457">
    <property type="term" value="P:protein folding"/>
    <property type="evidence" value="ECO:0007669"/>
    <property type="project" value="InterPro"/>
</dbReference>
<feature type="transmembrane region" description="Helical" evidence="5">
    <location>
        <begin position="7"/>
        <end position="25"/>
    </location>
</feature>
<dbReference type="Gene3D" id="2.40.100.10">
    <property type="entry name" value="Cyclophilin-like"/>
    <property type="match status" value="1"/>
</dbReference>
<evidence type="ECO:0000313" key="7">
    <source>
        <dbReference type="EMBL" id="AIF08052.1"/>
    </source>
</evidence>
<dbReference type="InterPro" id="IPR029000">
    <property type="entry name" value="Cyclophilin-like_dom_sf"/>
</dbReference>
<dbReference type="PROSITE" id="PS00170">
    <property type="entry name" value="CSA_PPIASE_1"/>
    <property type="match status" value="1"/>
</dbReference>
<sequence>MLSGNNRIAVIVGVVILVGIGFLLFNNNSDSSDSVSDSMSASSDPIAVIETTYGTILIQLFPDVAPGHVDNFVRLANQGYYDGTTFHRVIPGFMIQGGDPNSKDDDRSNDGQGGHSANGPNTYVNAEFSQTLTHKRGILSMARAQDPNSAGSQFFIVVTDSNFLDGQYSIFGEVIEGMDVADKIVNAKKDSADNPLDKITMKVKIRS</sequence>
<keyword evidence="5" id="KW-0472">Membrane</keyword>
<dbReference type="EC" id="5.2.1.8" evidence="1"/>
<dbReference type="InterPro" id="IPR020892">
    <property type="entry name" value="Cyclophilin-type_PPIase_CS"/>
</dbReference>